<dbReference type="InterPro" id="IPR029063">
    <property type="entry name" value="SAM-dependent_MTases_sf"/>
</dbReference>
<keyword evidence="3 5" id="KW-0808">Transferase</keyword>
<dbReference type="RefSeq" id="WP_094016221.1">
    <property type="nucleotide sequence ID" value="NZ_NMQW01000025.1"/>
</dbReference>
<dbReference type="PANTHER" id="PTHR44942:SF4">
    <property type="entry name" value="METHYLTRANSFERASE TYPE 11 DOMAIN-CONTAINING PROTEIN"/>
    <property type="match status" value="1"/>
</dbReference>
<dbReference type="AlphaFoldDB" id="A0A229UN21"/>
<dbReference type="OrthoDB" id="43862at2"/>
<evidence type="ECO:0000256" key="3">
    <source>
        <dbReference type="ARBA" id="ARBA00022679"/>
    </source>
</evidence>
<proteinExistence type="inferred from homology"/>
<reference evidence="5 6" key="1">
    <citation type="submission" date="2017-07" db="EMBL/GenBank/DDBJ databases">
        <title>Genome sequencing and assembly of Paenibacillus rigui.</title>
        <authorList>
            <person name="Mayilraj S."/>
        </authorList>
    </citation>
    <scope>NUCLEOTIDE SEQUENCE [LARGE SCALE GENOMIC DNA]</scope>
    <source>
        <strain evidence="5 6">JCM 16352</strain>
    </source>
</reference>
<accession>A0A229UN21</accession>
<feature type="domain" description="Methyltransferase type 11" evidence="4">
    <location>
        <begin position="46"/>
        <end position="141"/>
    </location>
</feature>
<dbReference type="Proteomes" id="UP000215509">
    <property type="component" value="Unassembled WGS sequence"/>
</dbReference>
<comment type="caution">
    <text evidence="5">The sequence shown here is derived from an EMBL/GenBank/DDBJ whole genome shotgun (WGS) entry which is preliminary data.</text>
</comment>
<keyword evidence="6" id="KW-1185">Reference proteome</keyword>
<organism evidence="5 6">
    <name type="scientific">Paenibacillus rigui</name>
    <dbReference type="NCBI Taxonomy" id="554312"/>
    <lineage>
        <taxon>Bacteria</taxon>
        <taxon>Bacillati</taxon>
        <taxon>Bacillota</taxon>
        <taxon>Bacilli</taxon>
        <taxon>Bacillales</taxon>
        <taxon>Paenibacillaceae</taxon>
        <taxon>Paenibacillus</taxon>
    </lineage>
</organism>
<dbReference type="SUPFAM" id="SSF53335">
    <property type="entry name" value="S-adenosyl-L-methionine-dependent methyltransferases"/>
    <property type="match status" value="1"/>
</dbReference>
<dbReference type="InterPro" id="IPR051052">
    <property type="entry name" value="Diverse_substrate_MTase"/>
</dbReference>
<evidence type="ECO:0000313" key="5">
    <source>
        <dbReference type="EMBL" id="OXM84772.1"/>
    </source>
</evidence>
<dbReference type="Pfam" id="PF08241">
    <property type="entry name" value="Methyltransf_11"/>
    <property type="match status" value="1"/>
</dbReference>
<dbReference type="GO" id="GO:0008757">
    <property type="term" value="F:S-adenosylmethionine-dependent methyltransferase activity"/>
    <property type="evidence" value="ECO:0007669"/>
    <property type="project" value="InterPro"/>
</dbReference>
<sequence>MDIKEQVRLQFGANAAHYANSPLHAQGDDLKLLAAWVKQEQPAHALDIATGGGHASLVLAEHAGQLTALDMTAEMLKQTEALLKARGYDKVRYVQGDAEALGFAAETFDLVACRIAAHHFPHPEAFIQESARVLQPGGSFLLLDNVAPESDPLDALYNEIEKKRDPSHYRAWKKTEWIRRVELAGLRVEQLLQSRKTFVFQAWCERMNVPVLIRDELEAYISGWPQEQQEQLGVTVEDGRLISFQGDYMLLKARKA</sequence>
<gene>
    <name evidence="5" type="ORF">CF651_17815</name>
</gene>
<evidence type="ECO:0000313" key="6">
    <source>
        <dbReference type="Proteomes" id="UP000215509"/>
    </source>
</evidence>
<comment type="similarity">
    <text evidence="1">Belongs to the methyltransferase superfamily.</text>
</comment>
<keyword evidence="2 5" id="KW-0489">Methyltransferase</keyword>
<dbReference type="EMBL" id="NMQW01000025">
    <property type="protein sequence ID" value="OXM84772.1"/>
    <property type="molecule type" value="Genomic_DNA"/>
</dbReference>
<dbReference type="GO" id="GO:0032259">
    <property type="term" value="P:methylation"/>
    <property type="evidence" value="ECO:0007669"/>
    <property type="project" value="UniProtKB-KW"/>
</dbReference>
<dbReference type="Gene3D" id="3.40.50.150">
    <property type="entry name" value="Vaccinia Virus protein VP39"/>
    <property type="match status" value="1"/>
</dbReference>
<dbReference type="InterPro" id="IPR013216">
    <property type="entry name" value="Methyltransf_11"/>
</dbReference>
<name>A0A229UN21_9BACL</name>
<evidence type="ECO:0000256" key="1">
    <source>
        <dbReference type="ARBA" id="ARBA00008361"/>
    </source>
</evidence>
<evidence type="ECO:0000259" key="4">
    <source>
        <dbReference type="Pfam" id="PF08241"/>
    </source>
</evidence>
<evidence type="ECO:0000256" key="2">
    <source>
        <dbReference type="ARBA" id="ARBA00022603"/>
    </source>
</evidence>
<dbReference type="CDD" id="cd02440">
    <property type="entry name" value="AdoMet_MTases"/>
    <property type="match status" value="1"/>
</dbReference>
<protein>
    <submittedName>
        <fullName evidence="5">SAM-dependent methyltransferase</fullName>
    </submittedName>
</protein>
<dbReference type="PANTHER" id="PTHR44942">
    <property type="entry name" value="METHYLTRANSF_11 DOMAIN-CONTAINING PROTEIN"/>
    <property type="match status" value="1"/>
</dbReference>